<dbReference type="GO" id="GO:0003677">
    <property type="term" value="F:DNA binding"/>
    <property type="evidence" value="ECO:0007669"/>
    <property type="project" value="UniProtKB-KW"/>
</dbReference>
<feature type="domain" description="HTH lysR-type" evidence="6">
    <location>
        <begin position="1"/>
        <end position="58"/>
    </location>
</feature>
<dbReference type="InterPro" id="IPR036390">
    <property type="entry name" value="WH_DNA-bd_sf"/>
</dbReference>
<gene>
    <name evidence="7" type="ORF">F8C67_10835</name>
</gene>
<protein>
    <submittedName>
        <fullName evidence="7">LysR family transcriptional regulator</fullName>
    </submittedName>
</protein>
<dbReference type="Proteomes" id="UP000468650">
    <property type="component" value="Unassembled WGS sequence"/>
</dbReference>
<keyword evidence="8" id="KW-1185">Reference proteome</keyword>
<dbReference type="GO" id="GO:0032993">
    <property type="term" value="C:protein-DNA complex"/>
    <property type="evidence" value="ECO:0007669"/>
    <property type="project" value="TreeGrafter"/>
</dbReference>
<evidence type="ECO:0000256" key="4">
    <source>
        <dbReference type="ARBA" id="ARBA00023159"/>
    </source>
</evidence>
<evidence type="ECO:0000256" key="2">
    <source>
        <dbReference type="ARBA" id="ARBA00023015"/>
    </source>
</evidence>
<dbReference type="OrthoDB" id="9803735at2"/>
<dbReference type="FunFam" id="1.10.10.10:FF:000001">
    <property type="entry name" value="LysR family transcriptional regulator"/>
    <property type="match status" value="1"/>
</dbReference>
<dbReference type="CDD" id="cd08411">
    <property type="entry name" value="PBP2_OxyR"/>
    <property type="match status" value="1"/>
</dbReference>
<name>A0A6N6RGU3_9FLAO</name>
<accession>A0A6N6RGU3</accession>
<evidence type="ECO:0000259" key="6">
    <source>
        <dbReference type="PROSITE" id="PS50931"/>
    </source>
</evidence>
<comment type="similarity">
    <text evidence="1">Belongs to the LysR transcriptional regulatory family.</text>
</comment>
<dbReference type="SUPFAM" id="SSF46785">
    <property type="entry name" value="Winged helix' DNA-binding domain"/>
    <property type="match status" value="1"/>
</dbReference>
<dbReference type="PANTHER" id="PTHR30346">
    <property type="entry name" value="TRANSCRIPTIONAL DUAL REGULATOR HCAR-RELATED"/>
    <property type="match status" value="1"/>
</dbReference>
<dbReference type="PANTHER" id="PTHR30346:SF26">
    <property type="entry name" value="HYDROGEN PEROXIDE-INDUCIBLE GENES ACTIVATOR"/>
    <property type="match status" value="1"/>
</dbReference>
<dbReference type="EMBL" id="WBVO01000009">
    <property type="protein sequence ID" value="KAB2808059.1"/>
    <property type="molecule type" value="Genomic_DNA"/>
</dbReference>
<dbReference type="AlphaFoldDB" id="A0A6N6RGU3"/>
<evidence type="ECO:0000256" key="1">
    <source>
        <dbReference type="ARBA" id="ARBA00009437"/>
    </source>
</evidence>
<reference evidence="7 8" key="1">
    <citation type="submission" date="2019-09" db="EMBL/GenBank/DDBJ databases">
        <title>Genomes of family Cryomorphaceae.</title>
        <authorList>
            <person name="Bowman J.P."/>
        </authorList>
    </citation>
    <scope>NUCLEOTIDE SEQUENCE [LARGE SCALE GENOMIC DNA]</scope>
    <source>
        <strain evidence="7 8">LMG 25704</strain>
    </source>
</reference>
<dbReference type="SUPFAM" id="SSF53850">
    <property type="entry name" value="Periplasmic binding protein-like II"/>
    <property type="match status" value="1"/>
</dbReference>
<organism evidence="7 8">
    <name type="scientific">Phaeocystidibacter luteus</name>
    <dbReference type="NCBI Taxonomy" id="911197"/>
    <lineage>
        <taxon>Bacteria</taxon>
        <taxon>Pseudomonadati</taxon>
        <taxon>Bacteroidota</taxon>
        <taxon>Flavobacteriia</taxon>
        <taxon>Flavobacteriales</taxon>
        <taxon>Phaeocystidibacteraceae</taxon>
        <taxon>Phaeocystidibacter</taxon>
    </lineage>
</organism>
<evidence type="ECO:0000313" key="7">
    <source>
        <dbReference type="EMBL" id="KAB2808059.1"/>
    </source>
</evidence>
<keyword evidence="3" id="KW-0238">DNA-binding</keyword>
<dbReference type="InterPro" id="IPR005119">
    <property type="entry name" value="LysR_subst-bd"/>
</dbReference>
<evidence type="ECO:0000256" key="5">
    <source>
        <dbReference type="ARBA" id="ARBA00023163"/>
    </source>
</evidence>
<dbReference type="Gene3D" id="3.40.190.10">
    <property type="entry name" value="Periplasmic binding protein-like II"/>
    <property type="match status" value="2"/>
</dbReference>
<sequence length="310" mass="35217">MTTVQLHYIVELDNHRHFARAAEACHVTQPTLSMQVHKLEDELGVLIFDRSKQPVTPTDIGKRIIEQARVVLHEMGRIDQITQEAMGNFEGEFYLGIIPTVAPALLHRIIPKLRTALPSVRFVVEELQTEVIIEKLRKDQLDAGILATPLDERGIIEHPMYYEPFMAFIPESHRLGKEKFITNSELDINDMLLLNEGHCFRNSVLNLCNKTEEREEKPLRLESGNFDTLIGLARQGYGMTLIPYLTAVDLSDELQGFVKPIAEPRPTREISVVYSRTQLKIGVIEKMIASVIASVPKKMTEEKHHVIAPV</sequence>
<dbReference type="RefSeq" id="WP_151667873.1">
    <property type="nucleotide sequence ID" value="NZ_WBVO01000009.1"/>
</dbReference>
<dbReference type="PROSITE" id="PS50931">
    <property type="entry name" value="HTH_LYSR"/>
    <property type="match status" value="1"/>
</dbReference>
<proteinExistence type="inferred from homology"/>
<evidence type="ECO:0000256" key="3">
    <source>
        <dbReference type="ARBA" id="ARBA00023125"/>
    </source>
</evidence>
<dbReference type="InterPro" id="IPR000847">
    <property type="entry name" value="LysR_HTH_N"/>
</dbReference>
<comment type="caution">
    <text evidence="7">The sequence shown here is derived from an EMBL/GenBank/DDBJ whole genome shotgun (WGS) entry which is preliminary data.</text>
</comment>
<dbReference type="InterPro" id="IPR036388">
    <property type="entry name" value="WH-like_DNA-bd_sf"/>
</dbReference>
<keyword evidence="4" id="KW-0010">Activator</keyword>
<dbReference type="Pfam" id="PF00126">
    <property type="entry name" value="HTH_1"/>
    <property type="match status" value="1"/>
</dbReference>
<dbReference type="PRINTS" id="PR00039">
    <property type="entry name" value="HTHLYSR"/>
</dbReference>
<dbReference type="GO" id="GO:0003700">
    <property type="term" value="F:DNA-binding transcription factor activity"/>
    <property type="evidence" value="ECO:0007669"/>
    <property type="project" value="InterPro"/>
</dbReference>
<keyword evidence="2" id="KW-0805">Transcription regulation</keyword>
<dbReference type="Pfam" id="PF03466">
    <property type="entry name" value="LysR_substrate"/>
    <property type="match status" value="1"/>
</dbReference>
<dbReference type="Gene3D" id="1.10.10.10">
    <property type="entry name" value="Winged helix-like DNA-binding domain superfamily/Winged helix DNA-binding domain"/>
    <property type="match status" value="1"/>
</dbReference>
<evidence type="ECO:0000313" key="8">
    <source>
        <dbReference type="Proteomes" id="UP000468650"/>
    </source>
</evidence>
<keyword evidence="5" id="KW-0804">Transcription</keyword>